<accession>A0A915MS84</accession>
<dbReference type="AlphaFoldDB" id="A0A915MS84"/>
<dbReference type="Proteomes" id="UP000887561">
    <property type="component" value="Unplaced"/>
</dbReference>
<name>A0A915MS84_MELJA</name>
<dbReference type="Gene3D" id="2.130.10.10">
    <property type="entry name" value="YVTN repeat-like/Quinoprotein amine dehydrogenase"/>
    <property type="match status" value="1"/>
</dbReference>
<dbReference type="CDD" id="cd16691">
    <property type="entry name" value="mRING-H2-C3H3C2_Mio"/>
    <property type="match status" value="1"/>
</dbReference>
<dbReference type="InterPro" id="IPR015943">
    <property type="entry name" value="WD40/YVTN_repeat-like_dom_sf"/>
</dbReference>
<evidence type="ECO:0000256" key="3">
    <source>
        <dbReference type="ARBA" id="ARBA00022737"/>
    </source>
</evidence>
<evidence type="ECO:0000259" key="4">
    <source>
        <dbReference type="Pfam" id="PF17034"/>
    </source>
</evidence>
<keyword evidence="2" id="KW-0853">WD repeat</keyword>
<organism evidence="6 7">
    <name type="scientific">Meloidogyne javanica</name>
    <name type="common">Root-knot nematode worm</name>
    <dbReference type="NCBI Taxonomy" id="6303"/>
    <lineage>
        <taxon>Eukaryota</taxon>
        <taxon>Metazoa</taxon>
        <taxon>Ecdysozoa</taxon>
        <taxon>Nematoda</taxon>
        <taxon>Chromadorea</taxon>
        <taxon>Rhabditida</taxon>
        <taxon>Tylenchina</taxon>
        <taxon>Tylenchomorpha</taxon>
        <taxon>Tylenchoidea</taxon>
        <taxon>Meloidogynidae</taxon>
        <taxon>Meloidogyninae</taxon>
        <taxon>Meloidogyne</taxon>
        <taxon>Meloidogyne incognita group</taxon>
    </lineage>
</organism>
<dbReference type="PANTHER" id="PTHR16453">
    <property type="entry name" value="WD40 DOMAIN-CONTAINING PROTEIN MIO FAMILY MEMBER"/>
    <property type="match status" value="1"/>
</dbReference>
<evidence type="ECO:0000259" key="5">
    <source>
        <dbReference type="Pfam" id="PF21719"/>
    </source>
</evidence>
<dbReference type="InterPro" id="IPR036322">
    <property type="entry name" value="WD40_repeat_dom_sf"/>
</dbReference>
<keyword evidence="6" id="KW-1185">Reference proteome</keyword>
<feature type="domain" description="GATOR2 complex protein MIO zinc-ribbon like" evidence="4">
    <location>
        <begin position="635"/>
        <end position="761"/>
    </location>
</feature>
<dbReference type="InterPro" id="IPR037593">
    <property type="entry name" value="MIOS/Sea4"/>
</dbReference>
<dbReference type="InterPro" id="IPR031488">
    <property type="entry name" value="Zn_ribbon_mio"/>
</dbReference>
<reference evidence="7" key="1">
    <citation type="submission" date="2022-11" db="UniProtKB">
        <authorList>
            <consortium name="WormBaseParasite"/>
        </authorList>
    </citation>
    <scope>IDENTIFICATION</scope>
</reference>
<proteinExistence type="inferred from homology"/>
<evidence type="ECO:0000256" key="2">
    <source>
        <dbReference type="ARBA" id="ARBA00022574"/>
    </source>
</evidence>
<dbReference type="InterPro" id="IPR049092">
    <property type="entry name" value="MIOS_a-sol"/>
</dbReference>
<dbReference type="SUPFAM" id="SSF50978">
    <property type="entry name" value="WD40 repeat-like"/>
    <property type="match status" value="1"/>
</dbReference>
<evidence type="ECO:0000256" key="1">
    <source>
        <dbReference type="ARBA" id="ARBA00009713"/>
    </source>
</evidence>
<dbReference type="GO" id="GO:0005737">
    <property type="term" value="C:cytoplasm"/>
    <property type="evidence" value="ECO:0007669"/>
    <property type="project" value="TreeGrafter"/>
</dbReference>
<dbReference type="PANTHER" id="PTHR16453:SF9">
    <property type="entry name" value="GATOR COMPLEX PROTEIN MIOS"/>
    <property type="match status" value="1"/>
</dbReference>
<evidence type="ECO:0000313" key="6">
    <source>
        <dbReference type="Proteomes" id="UP000887561"/>
    </source>
</evidence>
<feature type="domain" description="MIOS-like alpha-solenoid" evidence="5">
    <location>
        <begin position="268"/>
        <end position="412"/>
    </location>
</feature>
<sequence>MFSLCRVVEDKNEFNSGDINNKLNTIKLLNTCAVTKQEQDTLRTFALDHSPDSYLALGYSTGRISIFSAENDQTLRRAKDFNDTSKSISCMQWSYVDINKICVAYERGRGADYSVIVYDLHKLLRQHPREQCVSIFELNLAEKIAGISWLKDEPNLLLISGSRGLRIADIREHGNFQSVLGVQTSLVPGIPKLGSFDWHPHIADSIVFLSSKFNMAELTKDLAIIKHREDVSTAIACDNEFALITGRRLKFENGFQDIPLYEDKVKILKQRAIDGYGYGNTLSCTQTLIDSSLKIIEKDKFADDDLRFCWHWIYSMFNSPDAGEMHKNYGTIFVGVRHILTGAKATSTIKHDEITFRNRLFINDSRLKVLRMCNWPNYSDREECKVVLDDLSACGHVEEIARVAAIALFCVQGMLYIILNIFQRYDGVRVPNYENVCEELSDDVYLLAIVKFLARRDKIYNKIYNEIFESNIRLEDKLAFAVLHMDDDFLNSALDKLTNELLSLCPLSALFIVGLKDDPVSHMVLHRYLDMSFDIQTTTLLLSIGNCFQGCRFINDTSLIGIKSSELLERAIDSEDINNLRRKSLLCFRDYMELLNQWKLWLQKTFLCTFLRPDTHYDEADVRPNVANIQAVIACNFCGAPIYPSIAGRIENLRTPKVISNSTFNRRMGASHSARTRTLSCICRKPLPKCIICRRSLGSQAEPEAEMELMNSSNIKEKGSMIDHWFVWCALCSHGGHLSHIRDWFNEHSVCASSGCDCKCSLGEENNCLS</sequence>
<dbReference type="Pfam" id="PF17034">
    <property type="entry name" value="zinc_ribbon_16"/>
    <property type="match status" value="1"/>
</dbReference>
<dbReference type="Pfam" id="PF21719">
    <property type="entry name" value="MIOS_a-sol"/>
    <property type="match status" value="1"/>
</dbReference>
<comment type="similarity">
    <text evidence="1">Belongs to the WD repeat mio family.</text>
</comment>
<protein>
    <submittedName>
        <fullName evidence="7">GATOR complex protein MIO zinc-ribbon like domain-containing protein</fullName>
    </submittedName>
</protein>
<keyword evidence="3" id="KW-0677">Repeat</keyword>
<dbReference type="WBParaSite" id="scaffold5267_cov285.g9345">
    <property type="protein sequence ID" value="scaffold5267_cov285.g9345"/>
    <property type="gene ID" value="scaffold5267_cov285.g9345"/>
</dbReference>
<evidence type="ECO:0000313" key="7">
    <source>
        <dbReference type="WBParaSite" id="scaffold5267_cov285.g9345"/>
    </source>
</evidence>